<evidence type="ECO:0000256" key="1">
    <source>
        <dbReference type="ARBA" id="ARBA00004922"/>
    </source>
</evidence>
<sequence>MSSVSALGGVRTILISTLFLGCVVIFILLYIKPSRSWFSHHTASSPLEKTLVSSDTDANVTVVLVWLWPFGETFSLESCSSTFHIEGCRLTADRNLYNIADAVLLHHRDIKENLSNLPPAHRPPFQKWVWMNLESPANSPKIPGLSKLFNLTLNYRRDSDIDVPYVSLIYRRELPKFELPKKDKLVCWIVSNWSPGHARSQYYNELHKHIEIQTYGKAFGKYISGENLLPTIASCKFYLSFENSAYQDYITEKLYNPLSVGSVPIVLGPSRGNYESYVPAGAFIHVDDFPSAKELADYLQVLDKSEEKYLQYFSWHEHFTVKTPDFWLEHACLTCDYVKRHREYQTVPDLEKWFWG</sequence>
<evidence type="ECO:0000256" key="2">
    <source>
        <dbReference type="ARBA" id="ARBA00004934"/>
    </source>
</evidence>
<dbReference type="UniPathway" id="UPA00378"/>
<evidence type="ECO:0000256" key="8">
    <source>
        <dbReference type="ARBA" id="ARBA00022968"/>
    </source>
</evidence>
<evidence type="ECO:0000256" key="11">
    <source>
        <dbReference type="ARBA" id="ARBA00023098"/>
    </source>
</evidence>
<evidence type="ECO:0000256" key="24">
    <source>
        <dbReference type="RuleBase" id="RU003832"/>
    </source>
</evidence>
<comment type="catalytic activity">
    <reaction evidence="20">
        <text>a neolactoside nLc4Cer + GDP-beta-L-fucose = a neolactoside III(3)-alpha-Fuc-nLc4Cer + GDP + H(+)</text>
        <dbReference type="Rhea" id="RHEA:48376"/>
        <dbReference type="ChEBI" id="CHEBI:15378"/>
        <dbReference type="ChEBI" id="CHEBI:57273"/>
        <dbReference type="ChEBI" id="CHEBI:58189"/>
        <dbReference type="ChEBI" id="CHEBI:90376"/>
        <dbReference type="ChEBI" id="CHEBI:90379"/>
    </reaction>
    <physiologicalReaction direction="left-to-right" evidence="20">
        <dbReference type="Rhea" id="RHEA:48377"/>
    </physiologicalReaction>
</comment>
<keyword evidence="6 24" id="KW-0808">Transferase</keyword>
<evidence type="ECO:0000256" key="20">
    <source>
        <dbReference type="ARBA" id="ARBA00036757"/>
    </source>
</evidence>
<evidence type="ECO:0000256" key="22">
    <source>
        <dbReference type="ARBA" id="ARBA00043828"/>
    </source>
</evidence>
<comment type="catalytic activity">
    <reaction evidence="23">
        <text>an alpha-L-Fuc-(1-&gt;2)-beta-D-Gal-(1-&gt;4)-beta-D-GlcNAc derivative + GDP-beta-L-fucose = an alpha-L-Fuc-(1-&gt;2)-beta-D-Gal-(1-&gt;4)-[alpha-L-Fuc-(1-&gt;3)]-beta-D-GlcNAc derivative + GDP + H(+)</text>
        <dbReference type="Rhea" id="RHEA:77191"/>
        <dbReference type="ChEBI" id="CHEBI:15378"/>
        <dbReference type="ChEBI" id="CHEBI:57273"/>
        <dbReference type="ChEBI" id="CHEBI:58189"/>
        <dbReference type="ChEBI" id="CHEBI:133510"/>
        <dbReference type="ChEBI" id="CHEBI:195560"/>
    </reaction>
    <physiologicalReaction direction="left-to-right" evidence="23">
        <dbReference type="Rhea" id="RHEA:77192"/>
    </physiologicalReaction>
</comment>
<feature type="non-terminal residue" evidence="27">
    <location>
        <position position="356"/>
    </location>
</feature>
<evidence type="ECO:0000256" key="12">
    <source>
        <dbReference type="ARBA" id="ARBA00023136"/>
    </source>
</evidence>
<dbReference type="Pfam" id="PF00852">
    <property type="entry name" value="Glyco_transf_10"/>
    <property type="match status" value="1"/>
</dbReference>
<feature type="domain" description="Fucosyltransferase N-terminal" evidence="26">
    <location>
        <begin position="60"/>
        <end position="165"/>
    </location>
</feature>
<evidence type="ECO:0000256" key="19">
    <source>
        <dbReference type="ARBA" id="ARBA00036481"/>
    </source>
</evidence>
<dbReference type="GO" id="GO:0017083">
    <property type="term" value="F:4-galactosyl-N-acetylglucosaminide 3-alpha-L-fucosyltransferase activity"/>
    <property type="evidence" value="ECO:0007669"/>
    <property type="project" value="UniProtKB-EC"/>
</dbReference>
<dbReference type="InterPro" id="IPR055270">
    <property type="entry name" value="Glyco_tran_10_C"/>
</dbReference>
<keyword evidence="13" id="KW-1015">Disulfide bond</keyword>
<evidence type="ECO:0000256" key="17">
    <source>
        <dbReference type="ARBA" id="ARBA00036234"/>
    </source>
</evidence>
<dbReference type="InterPro" id="IPR001503">
    <property type="entry name" value="Glyco_trans_10"/>
</dbReference>
<evidence type="ECO:0000256" key="13">
    <source>
        <dbReference type="ARBA" id="ARBA00023157"/>
    </source>
</evidence>
<proteinExistence type="inferred from homology"/>
<evidence type="ECO:0000256" key="18">
    <source>
        <dbReference type="ARBA" id="ARBA00036295"/>
    </source>
</evidence>
<keyword evidence="5 24" id="KW-0328">Glycosyltransferase</keyword>
<dbReference type="AlphaFoldDB" id="A0A8J7NKL2"/>
<dbReference type="Proteomes" id="UP000736164">
    <property type="component" value="Unassembled WGS sequence"/>
</dbReference>
<dbReference type="InterPro" id="IPR038577">
    <property type="entry name" value="GT10-like_C_sf"/>
</dbReference>
<name>A0A8J7NKL2_ATRSP</name>
<comment type="subcellular location">
    <subcellularLocation>
        <location evidence="24">Golgi apparatus</location>
        <location evidence="24">Golgi stack membrane</location>
        <topology evidence="24">Single-pass type II membrane protein</topology>
    </subcellularLocation>
    <subcellularLocation>
        <location evidence="21">Golgi apparatus</location>
        <location evidence="21">trans-Golgi network membrane</location>
        <topology evidence="21">Single-pass type II membrane protein</topology>
    </subcellularLocation>
</comment>
<gene>
    <name evidence="27" type="primary">Fut9_2</name>
    <name evidence="27" type="ORF">GTO95_0011124</name>
</gene>
<comment type="pathway">
    <text evidence="1">Protein modification; protein glycosylation.</text>
</comment>
<dbReference type="Gene3D" id="3.40.50.11660">
    <property type="entry name" value="Glycosyl transferase family 10, C-terminal domain"/>
    <property type="match status" value="1"/>
</dbReference>
<comment type="catalytic activity">
    <reaction evidence="22">
        <text>beta-D-Gal-(1-&gt;4)-beta-D-GlcNAc-(1-&gt;3)-beta-D-Gal-(1-&gt;4)-D-Glc + GDP-beta-L-fucose = beta-D-Gal-(1-&gt;4)-[alpha-L-Fuc-(1-&gt;3)]-beta-D-GlcNAc-(1-&gt;3)-beta-D-Gal-(1-&gt;4)-D-Glc + GDP + H(+)</text>
        <dbReference type="Rhea" id="RHEA:77187"/>
        <dbReference type="ChEBI" id="CHEBI:15378"/>
        <dbReference type="ChEBI" id="CHEBI:57273"/>
        <dbReference type="ChEBI" id="CHEBI:58189"/>
        <dbReference type="ChEBI" id="CHEBI:60239"/>
        <dbReference type="ChEBI" id="CHEBI:61352"/>
    </reaction>
    <physiologicalReaction direction="left-to-right" evidence="22">
        <dbReference type="Rhea" id="RHEA:77188"/>
    </physiologicalReaction>
</comment>
<evidence type="ECO:0000256" key="10">
    <source>
        <dbReference type="ARBA" id="ARBA00023034"/>
    </source>
</evidence>
<evidence type="ECO:0000313" key="28">
    <source>
        <dbReference type="Proteomes" id="UP000736164"/>
    </source>
</evidence>
<dbReference type="InterPro" id="IPR031481">
    <property type="entry name" value="Glyco_tran_10_N"/>
</dbReference>
<evidence type="ECO:0000256" key="3">
    <source>
        <dbReference type="ARBA" id="ARBA00008919"/>
    </source>
</evidence>
<evidence type="ECO:0000256" key="4">
    <source>
        <dbReference type="ARBA" id="ARBA00011738"/>
    </source>
</evidence>
<keyword evidence="14" id="KW-0325">Glycoprotein</keyword>
<dbReference type="SUPFAM" id="SSF53756">
    <property type="entry name" value="UDP-Glycosyltransferase/glycogen phosphorylase"/>
    <property type="match status" value="1"/>
</dbReference>
<comment type="pathway">
    <text evidence="2">Glycolipid biosynthesis.</text>
</comment>
<comment type="subunit">
    <text evidence="4">Homodimer.</text>
</comment>
<dbReference type="EC" id="2.4.1.-" evidence="24"/>
<comment type="similarity">
    <text evidence="3 24">Belongs to the glycosyltransferase 10 family.</text>
</comment>
<feature type="transmembrane region" description="Helical" evidence="24">
    <location>
        <begin position="12"/>
        <end position="31"/>
    </location>
</feature>
<comment type="catalytic activity">
    <reaction evidence="16">
        <text>alpha-D-galactosyl-(1-&gt;3)-beta-D-galactosyl-(1-&gt;4)-N-acetyl-beta-D-glucosaminyl-(1-&gt;3)-beta-D-galactosyl-(1-&gt;4)-beta-D-glucosyl-(1&lt;-&gt;1')-ceramide + GDP-beta-L-fucose = a neolactoside IV(3)-alpha-Gal,III(3)-alpha-Fuc-nLc4Cer + GDP + H(+)</text>
        <dbReference type="Rhea" id="RHEA:48380"/>
        <dbReference type="ChEBI" id="CHEBI:15378"/>
        <dbReference type="ChEBI" id="CHEBI:57273"/>
        <dbReference type="ChEBI" id="CHEBI:58189"/>
        <dbReference type="ChEBI" id="CHEBI:90380"/>
        <dbReference type="ChEBI" id="CHEBI:90381"/>
    </reaction>
    <physiologicalReaction direction="left-to-right" evidence="16">
        <dbReference type="Rhea" id="RHEA:48381"/>
    </physiologicalReaction>
</comment>
<evidence type="ECO:0000259" key="25">
    <source>
        <dbReference type="Pfam" id="PF00852"/>
    </source>
</evidence>
<evidence type="ECO:0000256" key="14">
    <source>
        <dbReference type="ARBA" id="ARBA00023180"/>
    </source>
</evidence>
<organism evidence="27 28">
    <name type="scientific">Atractosteus spatula</name>
    <name type="common">Alligator gar</name>
    <name type="synonym">Lepisosteus spatula</name>
    <dbReference type="NCBI Taxonomy" id="7917"/>
    <lineage>
        <taxon>Eukaryota</taxon>
        <taxon>Metazoa</taxon>
        <taxon>Chordata</taxon>
        <taxon>Craniata</taxon>
        <taxon>Vertebrata</taxon>
        <taxon>Euteleostomi</taxon>
        <taxon>Actinopterygii</taxon>
        <taxon>Neopterygii</taxon>
        <taxon>Holostei</taxon>
        <taxon>Semionotiformes</taxon>
        <taxon>Lepisosteidae</taxon>
        <taxon>Atractosteus</taxon>
    </lineage>
</organism>
<evidence type="ECO:0000256" key="23">
    <source>
        <dbReference type="ARBA" id="ARBA00043838"/>
    </source>
</evidence>
<keyword evidence="12 24" id="KW-0472">Membrane</keyword>
<dbReference type="PANTHER" id="PTHR11929:SF10">
    <property type="entry name" value="4-GALACTOSYL-N-ACETYLGLUCOSAMINIDE 3-ALPHA-L-FUCOSYLTRANSFERASE 9"/>
    <property type="match status" value="1"/>
</dbReference>
<keyword evidence="10 24" id="KW-0333">Golgi apparatus</keyword>
<comment type="catalytic activity">
    <reaction evidence="18">
        <text>alpha-N-glycoloylneuraminosyl-(2-&gt;3)-beta-D-galactosyl-(1-&gt;4)-N-acetyl-beta-D-glucosaminyl-(1-&gt;3)-beta-D-galactosyl-(1-&gt;4)-N-acetyl-beta-D-glucosaminyl-(1-&gt;3)-beta-D-galactosyl-(1-&gt;4)-beta-D-glucosyl-(1&lt;-&gt;1')-ceramide + GDP-beta-L-fucose = alpha-N-glycoloylneuraminosyl-(2-&gt;3)-beta-D-galactosyl-(1-&gt;4)-N-acetyl-beta-D-glucosaminyl-(1-&gt;3)-beta-D-galactosyl-(1-&gt;4)-[alpha-L-fucosyl-(1-&gt;3)]-N-acetyl-beta-D-glucosaminyl-(1-&gt;3)-beta-D-galactosyl-(1-&gt;4)-beta-D-glucosyl-(1&lt;-&gt;1')-ceramide + GDP + H(+)</text>
        <dbReference type="Rhea" id="RHEA:48388"/>
        <dbReference type="ChEBI" id="CHEBI:15378"/>
        <dbReference type="ChEBI" id="CHEBI:57273"/>
        <dbReference type="ChEBI" id="CHEBI:58189"/>
        <dbReference type="ChEBI" id="CHEBI:90383"/>
        <dbReference type="ChEBI" id="CHEBI:90384"/>
    </reaction>
    <physiologicalReaction direction="left-to-right" evidence="18">
        <dbReference type="Rhea" id="RHEA:48389"/>
    </physiologicalReaction>
</comment>
<comment type="catalytic activity">
    <reaction evidence="15">
        <text>a beta-D-galactosyl-(1-&gt;4)-N-acetyl-beta-D-glucosaminyl derivative + GDP-beta-L-fucose = a beta-D-galactosyl-(1-&gt;4)-[alpha-L-fucosyl-(1-&gt;3)]-N-acetyl-beta-D-glucosaminyl derivative + GDP + H(+)</text>
        <dbReference type="Rhea" id="RHEA:14257"/>
        <dbReference type="ChEBI" id="CHEBI:15378"/>
        <dbReference type="ChEBI" id="CHEBI:57273"/>
        <dbReference type="ChEBI" id="CHEBI:58189"/>
        <dbReference type="ChEBI" id="CHEBI:133507"/>
        <dbReference type="ChEBI" id="CHEBI:137941"/>
        <dbReference type="EC" id="2.4.1.152"/>
    </reaction>
    <physiologicalReaction direction="left-to-right" evidence="15">
        <dbReference type="Rhea" id="RHEA:14258"/>
    </physiologicalReaction>
</comment>
<evidence type="ECO:0000256" key="9">
    <source>
        <dbReference type="ARBA" id="ARBA00022989"/>
    </source>
</evidence>
<accession>A0A8J7NKL2</accession>
<evidence type="ECO:0000256" key="7">
    <source>
        <dbReference type="ARBA" id="ARBA00022692"/>
    </source>
</evidence>
<dbReference type="Pfam" id="PF17039">
    <property type="entry name" value="Glyco_tran_10_N"/>
    <property type="match status" value="1"/>
</dbReference>
<feature type="non-terminal residue" evidence="27">
    <location>
        <position position="1"/>
    </location>
</feature>
<dbReference type="GO" id="GO:0032580">
    <property type="term" value="C:Golgi cisterna membrane"/>
    <property type="evidence" value="ECO:0007669"/>
    <property type="project" value="UniProtKB-SubCell"/>
</dbReference>
<evidence type="ECO:0000313" key="27">
    <source>
        <dbReference type="EMBL" id="MBN3314915.1"/>
    </source>
</evidence>
<comment type="catalytic activity">
    <reaction evidence="19">
        <text>an N-acetyl-alpha-neuraminyl-(2-&gt;3)-beta-D-galactosyl-(1-&gt;4)-N-acetyl-beta-D-glucosaminyl derivative + GDP-beta-L-fucose = an alpha-Neu5Ac-(2-&gt;3)-beta-D-Gal-(1-&gt;4)-[alpha-L-Fuc-(1-&gt;3)]-beta-D-GlcNAc derivative + GDP + H(+)</text>
        <dbReference type="Rhea" id="RHEA:56076"/>
        <dbReference type="ChEBI" id="CHEBI:15378"/>
        <dbReference type="ChEBI" id="CHEBI:57273"/>
        <dbReference type="ChEBI" id="CHEBI:58189"/>
        <dbReference type="ChEBI" id="CHEBI:136545"/>
        <dbReference type="ChEBI" id="CHEBI:139509"/>
    </reaction>
    <physiologicalReaction direction="left-to-right" evidence="19">
        <dbReference type="Rhea" id="RHEA:56077"/>
    </physiologicalReaction>
</comment>
<keyword evidence="8" id="KW-0735">Signal-anchor</keyword>
<comment type="caution">
    <text evidence="27">The sequence shown here is derived from an EMBL/GenBank/DDBJ whole genome shotgun (WGS) entry which is preliminary data.</text>
</comment>
<evidence type="ECO:0000256" key="21">
    <source>
        <dbReference type="ARBA" id="ARBA00037848"/>
    </source>
</evidence>
<evidence type="ECO:0000256" key="5">
    <source>
        <dbReference type="ARBA" id="ARBA00022676"/>
    </source>
</evidence>
<dbReference type="PANTHER" id="PTHR11929">
    <property type="entry name" value="ALPHA- 1,3 -FUCOSYLTRANSFERASE"/>
    <property type="match status" value="1"/>
</dbReference>
<evidence type="ECO:0000256" key="16">
    <source>
        <dbReference type="ARBA" id="ARBA00036053"/>
    </source>
</evidence>
<dbReference type="FunFam" id="3.40.50.11660:FF:000001">
    <property type="entry name" value="alpha-(1,3)-fucosyltransferase 9"/>
    <property type="match status" value="1"/>
</dbReference>
<evidence type="ECO:0000256" key="15">
    <source>
        <dbReference type="ARBA" id="ARBA00029329"/>
    </source>
</evidence>
<evidence type="ECO:0000259" key="26">
    <source>
        <dbReference type="Pfam" id="PF17039"/>
    </source>
</evidence>
<feature type="domain" description="Fucosyltransferase C-terminal" evidence="25">
    <location>
        <begin position="180"/>
        <end position="353"/>
    </location>
</feature>
<keyword evidence="11" id="KW-0443">Lipid metabolism</keyword>
<reference evidence="27" key="1">
    <citation type="journal article" date="2021" name="Cell">
        <title>Tracing the genetic footprints of vertebrate landing in non-teleost ray-finned fishes.</title>
        <authorList>
            <person name="Bi X."/>
            <person name="Wang K."/>
            <person name="Yang L."/>
            <person name="Pan H."/>
            <person name="Jiang H."/>
            <person name="Wei Q."/>
            <person name="Fang M."/>
            <person name="Yu H."/>
            <person name="Zhu C."/>
            <person name="Cai Y."/>
            <person name="He Y."/>
            <person name="Gan X."/>
            <person name="Zeng H."/>
            <person name="Yu D."/>
            <person name="Zhu Y."/>
            <person name="Jiang H."/>
            <person name="Qiu Q."/>
            <person name="Yang H."/>
            <person name="Zhang Y.E."/>
            <person name="Wang W."/>
            <person name="Zhu M."/>
            <person name="He S."/>
            <person name="Zhang G."/>
        </authorList>
    </citation>
    <scope>NUCLEOTIDE SEQUENCE</scope>
    <source>
        <strain evidence="27">Allg_001</strain>
    </source>
</reference>
<keyword evidence="9 24" id="KW-1133">Transmembrane helix</keyword>
<dbReference type="EMBL" id="JAAWVO010018714">
    <property type="protein sequence ID" value="MBN3314915.1"/>
    <property type="molecule type" value="Genomic_DNA"/>
</dbReference>
<evidence type="ECO:0000256" key="6">
    <source>
        <dbReference type="ARBA" id="ARBA00022679"/>
    </source>
</evidence>
<protein>
    <recommendedName>
        <fullName evidence="24">Fucosyltransferase</fullName>
        <ecNumber evidence="24">2.4.1.-</ecNumber>
    </recommendedName>
</protein>
<comment type="catalytic activity">
    <reaction evidence="17">
        <text>an alpha-Neu5Ac-(2-&gt;3)-beta-D-Gal-(1-&gt;4)-beta-D-GlcNAc-(1-&gt;3)-beta-D-Gal-(1-&gt;4)-beta-D-GlcNAc derivative + GDP-beta-L-fucose = an alpha-Neu5Ac-(2-&gt;3)-beta-D-Gal-(1-&gt;4)-beta-D-GlcNAc-(1-&gt;3)-beta-D-Gal-(1-&gt;4)-[alpha-L-Fuc-(1-&gt;3)]-beta-D-GlcNAc derivative + GDP + H(+)</text>
        <dbReference type="Rhea" id="RHEA:68044"/>
        <dbReference type="ChEBI" id="CHEBI:15378"/>
        <dbReference type="ChEBI" id="CHEBI:57273"/>
        <dbReference type="ChEBI" id="CHEBI:58189"/>
        <dbReference type="ChEBI" id="CHEBI:145343"/>
        <dbReference type="ChEBI" id="CHEBI:176900"/>
    </reaction>
    <physiologicalReaction direction="left-to-right" evidence="17">
        <dbReference type="Rhea" id="RHEA:68045"/>
    </physiologicalReaction>
</comment>
<keyword evidence="7 24" id="KW-0812">Transmembrane</keyword>
<keyword evidence="28" id="KW-1185">Reference proteome</keyword>
<dbReference type="GO" id="GO:0006629">
    <property type="term" value="P:lipid metabolic process"/>
    <property type="evidence" value="ECO:0007669"/>
    <property type="project" value="UniProtKB-KW"/>
</dbReference>